<evidence type="ECO:0000256" key="7">
    <source>
        <dbReference type="ARBA" id="ARBA00023163"/>
    </source>
</evidence>
<evidence type="ECO:0000256" key="4">
    <source>
        <dbReference type="ARBA" id="ARBA00022771"/>
    </source>
</evidence>
<keyword evidence="8" id="KW-0539">Nucleus</keyword>
<evidence type="ECO:0000256" key="1">
    <source>
        <dbReference type="ARBA" id="ARBA00004123"/>
    </source>
</evidence>
<dbReference type="InterPro" id="IPR050717">
    <property type="entry name" value="C2H2-ZF_Transcription_Reg"/>
</dbReference>
<keyword evidence="6" id="KW-0805">Transcription regulation</keyword>
<evidence type="ECO:0000256" key="9">
    <source>
        <dbReference type="PROSITE-ProRule" id="PRU00042"/>
    </source>
</evidence>
<dbReference type="FunFam" id="3.30.160.60:FF:002343">
    <property type="entry name" value="Zinc finger protein 33A"/>
    <property type="match status" value="1"/>
</dbReference>
<evidence type="ECO:0000259" key="10">
    <source>
        <dbReference type="PROSITE" id="PS50157"/>
    </source>
</evidence>
<name>A0A3B5Q810_XIPMA</name>
<keyword evidence="5" id="KW-0862">Zinc</keyword>
<dbReference type="GO" id="GO:0008270">
    <property type="term" value="F:zinc ion binding"/>
    <property type="evidence" value="ECO:0007669"/>
    <property type="project" value="UniProtKB-KW"/>
</dbReference>
<evidence type="ECO:0000256" key="5">
    <source>
        <dbReference type="ARBA" id="ARBA00022833"/>
    </source>
</evidence>
<evidence type="ECO:0000256" key="6">
    <source>
        <dbReference type="ARBA" id="ARBA00023015"/>
    </source>
</evidence>
<dbReference type="PANTHER" id="PTHR14196">
    <property type="entry name" value="ODD-SKIPPED - RELATED"/>
    <property type="match status" value="1"/>
</dbReference>
<feature type="domain" description="C2H2-type" evidence="10">
    <location>
        <begin position="90"/>
        <end position="117"/>
    </location>
</feature>
<keyword evidence="7" id="KW-0804">Transcription</keyword>
<evidence type="ECO:0000256" key="2">
    <source>
        <dbReference type="ARBA" id="ARBA00022723"/>
    </source>
</evidence>
<dbReference type="InterPro" id="IPR036236">
    <property type="entry name" value="Znf_C2H2_sf"/>
</dbReference>
<evidence type="ECO:0000313" key="11">
    <source>
        <dbReference type="Ensembl" id="ENSXMAP00000027225.1"/>
    </source>
</evidence>
<comment type="subcellular location">
    <subcellularLocation>
        <location evidence="1">Nucleus</location>
    </subcellularLocation>
</comment>
<dbReference type="PROSITE" id="PS00028">
    <property type="entry name" value="ZINC_FINGER_C2H2_1"/>
    <property type="match status" value="1"/>
</dbReference>
<feature type="domain" description="C2H2-type" evidence="10">
    <location>
        <begin position="62"/>
        <end position="89"/>
    </location>
</feature>
<keyword evidence="2" id="KW-0479">Metal-binding</keyword>
<reference evidence="11" key="4">
    <citation type="submission" date="2025-09" db="UniProtKB">
        <authorList>
            <consortium name="Ensembl"/>
        </authorList>
    </citation>
    <scope>IDENTIFICATION</scope>
    <source>
        <strain evidence="11">JP 163 A</strain>
    </source>
</reference>
<evidence type="ECO:0000313" key="12">
    <source>
        <dbReference type="Proteomes" id="UP000002852"/>
    </source>
</evidence>
<protein>
    <recommendedName>
        <fullName evidence="10">C2H2-type domain-containing protein</fullName>
    </recommendedName>
</protein>
<dbReference type="Proteomes" id="UP000002852">
    <property type="component" value="Unassembled WGS sequence"/>
</dbReference>
<dbReference type="AlphaFoldDB" id="A0A3B5Q810"/>
<keyword evidence="3" id="KW-0677">Repeat</keyword>
<reference evidence="12" key="2">
    <citation type="journal article" date="2013" name="Nat. Genet.">
        <title>The genome of the platyfish, Xiphophorus maculatus, provides insights into evolutionary adaptation and several complex traits.</title>
        <authorList>
            <person name="Schartl M."/>
            <person name="Walter R.B."/>
            <person name="Shen Y."/>
            <person name="Garcia T."/>
            <person name="Catchen J."/>
            <person name="Amores A."/>
            <person name="Braasch I."/>
            <person name="Chalopin D."/>
            <person name="Volff J.N."/>
            <person name="Lesch K.P."/>
            <person name="Bisazza A."/>
            <person name="Minx P."/>
            <person name="Hillier L."/>
            <person name="Wilson R.K."/>
            <person name="Fuerstenberg S."/>
            <person name="Boore J."/>
            <person name="Searle S."/>
            <person name="Postlethwait J.H."/>
            <person name="Warren W.C."/>
        </authorList>
    </citation>
    <scope>NUCLEOTIDE SEQUENCE [LARGE SCALE GENOMIC DNA]</scope>
    <source>
        <strain evidence="12">JP 163 A</strain>
    </source>
</reference>
<dbReference type="Pfam" id="PF13912">
    <property type="entry name" value="zf-C2H2_6"/>
    <property type="match status" value="1"/>
</dbReference>
<reference evidence="12" key="1">
    <citation type="submission" date="2012-01" db="EMBL/GenBank/DDBJ databases">
        <authorList>
            <person name="Walter R."/>
            <person name="Schartl M."/>
            <person name="Warren W."/>
        </authorList>
    </citation>
    <scope>NUCLEOTIDE SEQUENCE [LARGE SCALE GENOMIC DNA]</scope>
    <source>
        <strain evidence="12">JP 163 A</strain>
    </source>
</reference>
<keyword evidence="12" id="KW-1185">Reference proteome</keyword>
<dbReference type="GO" id="GO:0005634">
    <property type="term" value="C:nucleus"/>
    <property type="evidence" value="ECO:0007669"/>
    <property type="project" value="UniProtKB-SubCell"/>
</dbReference>
<dbReference type="PANTHER" id="PTHR14196:SF0">
    <property type="entry name" value="PROTEIN BOWEL"/>
    <property type="match status" value="1"/>
</dbReference>
<dbReference type="FunFam" id="3.30.160.60:FF:000688">
    <property type="entry name" value="zinc finger protein 197 isoform X1"/>
    <property type="match status" value="1"/>
</dbReference>
<dbReference type="Pfam" id="PF00096">
    <property type="entry name" value="zf-C2H2"/>
    <property type="match status" value="1"/>
</dbReference>
<dbReference type="GeneTree" id="ENSGT00950000183052"/>
<reference evidence="11" key="3">
    <citation type="submission" date="2025-08" db="UniProtKB">
        <authorList>
            <consortium name="Ensembl"/>
        </authorList>
    </citation>
    <scope>IDENTIFICATION</scope>
    <source>
        <strain evidence="11">JP 163 A</strain>
    </source>
</reference>
<dbReference type="SMART" id="SM00355">
    <property type="entry name" value="ZnF_C2H2"/>
    <property type="match status" value="3"/>
</dbReference>
<dbReference type="PROSITE" id="PS50157">
    <property type="entry name" value="ZINC_FINGER_C2H2_2"/>
    <property type="match status" value="2"/>
</dbReference>
<evidence type="ECO:0000256" key="3">
    <source>
        <dbReference type="ARBA" id="ARBA00022737"/>
    </source>
</evidence>
<evidence type="ECO:0000256" key="8">
    <source>
        <dbReference type="ARBA" id="ARBA00023242"/>
    </source>
</evidence>
<dbReference type="Ensembl" id="ENSXMAT00000036215.1">
    <property type="protein sequence ID" value="ENSXMAP00000027225.1"/>
    <property type="gene ID" value="ENSXMAG00000025241.1"/>
</dbReference>
<keyword evidence="4 9" id="KW-0863">Zinc-finger</keyword>
<sequence>VFPSDSFNNCDNSKPRRDIFTQNSNLTQQLKGHIGEKRFPCTTCGKLHFTIHMRTHTDEKSSSCTICGEQFAQKGDLCDHMRIHTDERSFPCDTCEKTFRSKDALNKHQRNYKKHMQ</sequence>
<organism evidence="11 12">
    <name type="scientific">Xiphophorus maculatus</name>
    <name type="common">Southern platyfish</name>
    <name type="synonym">Platypoecilus maculatus</name>
    <dbReference type="NCBI Taxonomy" id="8083"/>
    <lineage>
        <taxon>Eukaryota</taxon>
        <taxon>Metazoa</taxon>
        <taxon>Chordata</taxon>
        <taxon>Craniata</taxon>
        <taxon>Vertebrata</taxon>
        <taxon>Euteleostomi</taxon>
        <taxon>Actinopterygii</taxon>
        <taxon>Neopterygii</taxon>
        <taxon>Teleostei</taxon>
        <taxon>Neoteleostei</taxon>
        <taxon>Acanthomorphata</taxon>
        <taxon>Ovalentaria</taxon>
        <taxon>Atherinomorphae</taxon>
        <taxon>Cyprinodontiformes</taxon>
        <taxon>Poeciliidae</taxon>
        <taxon>Poeciliinae</taxon>
        <taxon>Xiphophorus</taxon>
    </lineage>
</organism>
<accession>A0A3B5Q810</accession>
<dbReference type="SUPFAM" id="SSF57667">
    <property type="entry name" value="beta-beta-alpha zinc fingers"/>
    <property type="match status" value="2"/>
</dbReference>
<dbReference type="GO" id="GO:0000977">
    <property type="term" value="F:RNA polymerase II transcription regulatory region sequence-specific DNA binding"/>
    <property type="evidence" value="ECO:0007669"/>
    <property type="project" value="TreeGrafter"/>
</dbReference>
<dbReference type="InterPro" id="IPR013087">
    <property type="entry name" value="Znf_C2H2_type"/>
</dbReference>
<proteinExistence type="predicted"/>
<dbReference type="GO" id="GO:0000981">
    <property type="term" value="F:DNA-binding transcription factor activity, RNA polymerase II-specific"/>
    <property type="evidence" value="ECO:0007669"/>
    <property type="project" value="TreeGrafter"/>
</dbReference>
<dbReference type="Gene3D" id="3.30.160.60">
    <property type="entry name" value="Classic Zinc Finger"/>
    <property type="match status" value="3"/>
</dbReference>